<feature type="domain" description="TLC" evidence="6">
    <location>
        <begin position="29"/>
        <end position="226"/>
    </location>
</feature>
<dbReference type="PANTHER" id="PTHR31766:SF8">
    <property type="entry name" value="TLC DOMAIN-CONTAINING PROTEIN"/>
    <property type="match status" value="1"/>
</dbReference>
<evidence type="ECO:0000259" key="6">
    <source>
        <dbReference type="SMART" id="SM00724"/>
    </source>
</evidence>
<evidence type="ECO:0000256" key="2">
    <source>
        <dbReference type="ARBA" id="ARBA00022692"/>
    </source>
</evidence>
<gene>
    <name evidence="7" type="ORF">AAHA92_18388</name>
</gene>
<dbReference type="Proteomes" id="UP001567538">
    <property type="component" value="Unassembled WGS sequence"/>
</dbReference>
<evidence type="ECO:0000256" key="4">
    <source>
        <dbReference type="ARBA" id="ARBA00023136"/>
    </source>
</evidence>
<reference evidence="7 8" key="1">
    <citation type="submission" date="2024-06" db="EMBL/GenBank/DDBJ databases">
        <title>A chromosome level genome sequence of Diviner's sage (Salvia divinorum).</title>
        <authorList>
            <person name="Ford S.A."/>
            <person name="Ro D.-K."/>
            <person name="Ness R.W."/>
            <person name="Phillips M.A."/>
        </authorList>
    </citation>
    <scope>NUCLEOTIDE SEQUENCE [LARGE SCALE GENOMIC DNA]</scope>
    <source>
        <strain evidence="7">SAF-2024a</strain>
        <tissue evidence="7">Leaf</tissue>
    </source>
</reference>
<feature type="transmembrane region" description="Helical" evidence="5">
    <location>
        <begin position="6"/>
        <end position="23"/>
    </location>
</feature>
<evidence type="ECO:0000256" key="3">
    <source>
        <dbReference type="ARBA" id="ARBA00022989"/>
    </source>
</evidence>
<sequence>MEAVAAFTLWFISIYSIGYLIAFKNWSKNQRGEASSCLISLAHGTPALILSIQSQSQFASPNTPFENLVLDHSIAYFITDLLHYAVLTPTDALFILHHLATLYVLATCRFAFAHGAAAVLGVLALAEVTSACQNVWSLARCRRRDSARAAAVAEYLSPLFYGFYSVVRGIVGPLYVYRIGVLFAGLGSGVIPRWGWVSWIVVMGVGIGLSVLWVLHLWLDLYSRSRRVIKEDLNKFN</sequence>
<organism evidence="7 8">
    <name type="scientific">Salvia divinorum</name>
    <name type="common">Maria pastora</name>
    <name type="synonym">Diviner's sage</name>
    <dbReference type="NCBI Taxonomy" id="28513"/>
    <lineage>
        <taxon>Eukaryota</taxon>
        <taxon>Viridiplantae</taxon>
        <taxon>Streptophyta</taxon>
        <taxon>Embryophyta</taxon>
        <taxon>Tracheophyta</taxon>
        <taxon>Spermatophyta</taxon>
        <taxon>Magnoliopsida</taxon>
        <taxon>eudicotyledons</taxon>
        <taxon>Gunneridae</taxon>
        <taxon>Pentapetalae</taxon>
        <taxon>asterids</taxon>
        <taxon>lamiids</taxon>
        <taxon>Lamiales</taxon>
        <taxon>Lamiaceae</taxon>
        <taxon>Nepetoideae</taxon>
        <taxon>Mentheae</taxon>
        <taxon>Salviinae</taxon>
        <taxon>Salvia</taxon>
        <taxon>Salvia subgen. Calosphace</taxon>
    </lineage>
</organism>
<protein>
    <submittedName>
        <fullName evidence="7">TLC domain-containing protein-like protein</fullName>
    </submittedName>
</protein>
<evidence type="ECO:0000256" key="5">
    <source>
        <dbReference type="SAM" id="Phobius"/>
    </source>
</evidence>
<accession>A0ABD1H1Y5</accession>
<name>A0ABD1H1Y5_SALDI</name>
<evidence type="ECO:0000256" key="1">
    <source>
        <dbReference type="ARBA" id="ARBA00004141"/>
    </source>
</evidence>
<dbReference type="SMART" id="SM00724">
    <property type="entry name" value="TLC"/>
    <property type="match status" value="1"/>
</dbReference>
<comment type="caution">
    <text evidence="7">The sequence shown here is derived from an EMBL/GenBank/DDBJ whole genome shotgun (WGS) entry which is preliminary data.</text>
</comment>
<dbReference type="AlphaFoldDB" id="A0ABD1H1Y5"/>
<dbReference type="InterPro" id="IPR006634">
    <property type="entry name" value="TLC-dom"/>
</dbReference>
<proteinExistence type="predicted"/>
<keyword evidence="3 5" id="KW-1133">Transmembrane helix</keyword>
<keyword evidence="4 5" id="KW-0472">Membrane</keyword>
<keyword evidence="2 5" id="KW-0812">Transmembrane</keyword>
<dbReference type="Pfam" id="PF03798">
    <property type="entry name" value="TRAM_LAG1_CLN8"/>
    <property type="match status" value="1"/>
</dbReference>
<dbReference type="PANTHER" id="PTHR31766">
    <property type="entry name" value="GLABROUS1 ENHANCER-BINDING PROTEIN-LIKE 2"/>
    <property type="match status" value="1"/>
</dbReference>
<dbReference type="InterPro" id="IPR040327">
    <property type="entry name" value="At5g14285-like"/>
</dbReference>
<comment type="subcellular location">
    <subcellularLocation>
        <location evidence="1">Membrane</location>
        <topology evidence="1">Multi-pass membrane protein</topology>
    </subcellularLocation>
</comment>
<dbReference type="EMBL" id="JBEAFC010000007">
    <property type="protein sequence ID" value="KAL1550426.1"/>
    <property type="molecule type" value="Genomic_DNA"/>
</dbReference>
<evidence type="ECO:0000313" key="8">
    <source>
        <dbReference type="Proteomes" id="UP001567538"/>
    </source>
</evidence>
<feature type="transmembrane region" description="Helical" evidence="5">
    <location>
        <begin position="74"/>
        <end position="96"/>
    </location>
</feature>
<dbReference type="GO" id="GO:0016020">
    <property type="term" value="C:membrane"/>
    <property type="evidence" value="ECO:0007669"/>
    <property type="project" value="UniProtKB-SubCell"/>
</dbReference>
<keyword evidence="8" id="KW-1185">Reference proteome</keyword>
<evidence type="ECO:0000313" key="7">
    <source>
        <dbReference type="EMBL" id="KAL1550426.1"/>
    </source>
</evidence>
<feature type="transmembrane region" description="Helical" evidence="5">
    <location>
        <begin position="197"/>
        <end position="219"/>
    </location>
</feature>